<evidence type="ECO:0000256" key="6">
    <source>
        <dbReference type="ARBA" id="ARBA00022989"/>
    </source>
</evidence>
<comment type="similarity">
    <text evidence="2">Belongs to the auxin efflux carrier (TC 2.A.69) family.</text>
</comment>
<comment type="subcellular location">
    <subcellularLocation>
        <location evidence="1">Cell membrane</location>
        <topology evidence="1">Multi-pass membrane protein</topology>
    </subcellularLocation>
</comment>
<dbReference type="EMBL" id="JBHLTR010000006">
    <property type="protein sequence ID" value="MFC0558788.1"/>
    <property type="molecule type" value="Genomic_DNA"/>
</dbReference>
<keyword evidence="5 8" id="KW-0812">Transmembrane</keyword>
<dbReference type="Gene3D" id="1.20.1530.20">
    <property type="match status" value="1"/>
</dbReference>
<dbReference type="Pfam" id="PF03547">
    <property type="entry name" value="Mem_trans"/>
    <property type="match status" value="2"/>
</dbReference>
<dbReference type="RefSeq" id="WP_273839629.1">
    <property type="nucleotide sequence ID" value="NZ_JAQQWT010000001.1"/>
</dbReference>
<gene>
    <name evidence="9" type="ORF">ACFFH4_06960</name>
</gene>
<feature type="transmembrane region" description="Helical" evidence="8">
    <location>
        <begin position="183"/>
        <end position="205"/>
    </location>
</feature>
<evidence type="ECO:0000256" key="1">
    <source>
        <dbReference type="ARBA" id="ARBA00004651"/>
    </source>
</evidence>
<keyword evidence="7 8" id="KW-0472">Membrane</keyword>
<organism evidence="9 10">
    <name type="scientific">Halalkalibacter alkalisediminis</name>
    <dbReference type="NCBI Taxonomy" id="935616"/>
    <lineage>
        <taxon>Bacteria</taxon>
        <taxon>Bacillati</taxon>
        <taxon>Bacillota</taxon>
        <taxon>Bacilli</taxon>
        <taxon>Bacillales</taxon>
        <taxon>Bacillaceae</taxon>
        <taxon>Halalkalibacter</taxon>
    </lineage>
</organism>
<feature type="transmembrane region" description="Helical" evidence="8">
    <location>
        <begin position="217"/>
        <end position="238"/>
    </location>
</feature>
<keyword evidence="6 8" id="KW-1133">Transmembrane helix</keyword>
<dbReference type="InterPro" id="IPR038770">
    <property type="entry name" value="Na+/solute_symporter_sf"/>
</dbReference>
<evidence type="ECO:0000256" key="7">
    <source>
        <dbReference type="ARBA" id="ARBA00023136"/>
    </source>
</evidence>
<evidence type="ECO:0000256" key="2">
    <source>
        <dbReference type="ARBA" id="ARBA00010145"/>
    </source>
</evidence>
<feature type="transmembrane region" description="Helical" evidence="8">
    <location>
        <begin position="31"/>
        <end position="50"/>
    </location>
</feature>
<feature type="transmembrane region" description="Helical" evidence="8">
    <location>
        <begin position="92"/>
        <end position="113"/>
    </location>
</feature>
<proteinExistence type="inferred from homology"/>
<comment type="caution">
    <text evidence="9">The sequence shown here is derived from an EMBL/GenBank/DDBJ whole genome shotgun (WGS) entry which is preliminary data.</text>
</comment>
<dbReference type="InterPro" id="IPR004776">
    <property type="entry name" value="Mem_transp_PIN-like"/>
</dbReference>
<feature type="transmembrane region" description="Helical" evidence="8">
    <location>
        <begin position="119"/>
        <end position="140"/>
    </location>
</feature>
<dbReference type="PANTHER" id="PTHR36838">
    <property type="entry name" value="AUXIN EFFLUX CARRIER FAMILY PROTEIN"/>
    <property type="match status" value="1"/>
</dbReference>
<dbReference type="Proteomes" id="UP001589833">
    <property type="component" value="Unassembled WGS sequence"/>
</dbReference>
<feature type="transmembrane region" description="Helical" evidence="8">
    <location>
        <begin position="6"/>
        <end position="24"/>
    </location>
</feature>
<evidence type="ECO:0000256" key="3">
    <source>
        <dbReference type="ARBA" id="ARBA00022448"/>
    </source>
</evidence>
<evidence type="ECO:0000256" key="8">
    <source>
        <dbReference type="SAM" id="Phobius"/>
    </source>
</evidence>
<name>A0ABV6NF40_9BACI</name>
<feature type="transmembrane region" description="Helical" evidence="8">
    <location>
        <begin position="278"/>
        <end position="297"/>
    </location>
</feature>
<reference evidence="9 10" key="1">
    <citation type="submission" date="2024-09" db="EMBL/GenBank/DDBJ databases">
        <authorList>
            <person name="Sun Q."/>
            <person name="Mori K."/>
        </authorList>
    </citation>
    <scope>NUCLEOTIDE SEQUENCE [LARGE SCALE GENOMIC DNA]</scope>
    <source>
        <strain evidence="9 10">NCAIM B.02301</strain>
    </source>
</reference>
<keyword evidence="3" id="KW-0813">Transport</keyword>
<dbReference type="PANTHER" id="PTHR36838:SF1">
    <property type="entry name" value="SLR1864 PROTEIN"/>
    <property type="match status" value="1"/>
</dbReference>
<keyword evidence="10" id="KW-1185">Reference proteome</keyword>
<evidence type="ECO:0000256" key="5">
    <source>
        <dbReference type="ARBA" id="ARBA00022692"/>
    </source>
</evidence>
<sequence length="298" mass="32780">MEIFIQVVLPVLFVFLIGFVVQKWKRVDVKAISTVAVYIMTPCLVFRTFYHTELTVQSFYMVVFAGGLLTSLILINKLYAIIMKFDQSTESGLILSTAFMNAGNYGAPIILFAYGEKAFAYSIMFLVLQSIIMNCFGVYYAARGKAGIGVALKEVGKMPATYAVLIGLFMKLFQLPVPSNVMLTIDIIAEAAIPTVMIILGMQLAKIEWDNFEWGKVIYGTIVRLFVSPLIAVVIITMLPMDPLMAKVLIVSAAMPSAATIVMYAVQFDSQPRLVSSTTLITTVISIFTITGLLIILG</sequence>
<evidence type="ECO:0000313" key="10">
    <source>
        <dbReference type="Proteomes" id="UP001589833"/>
    </source>
</evidence>
<evidence type="ECO:0000313" key="9">
    <source>
        <dbReference type="EMBL" id="MFC0558788.1"/>
    </source>
</evidence>
<feature type="transmembrane region" description="Helical" evidence="8">
    <location>
        <begin position="244"/>
        <end position="266"/>
    </location>
</feature>
<feature type="transmembrane region" description="Helical" evidence="8">
    <location>
        <begin position="56"/>
        <end position="80"/>
    </location>
</feature>
<evidence type="ECO:0000256" key="4">
    <source>
        <dbReference type="ARBA" id="ARBA00022475"/>
    </source>
</evidence>
<protein>
    <submittedName>
        <fullName evidence="9">AEC family transporter</fullName>
    </submittedName>
</protein>
<accession>A0ABV6NF40</accession>
<feature type="transmembrane region" description="Helical" evidence="8">
    <location>
        <begin position="160"/>
        <end position="177"/>
    </location>
</feature>
<keyword evidence="4" id="KW-1003">Cell membrane</keyword>